<dbReference type="EMBL" id="JRNT01000026">
    <property type="protein sequence ID" value="KGF46862.1"/>
    <property type="molecule type" value="Genomic_DNA"/>
</dbReference>
<dbReference type="PRINTS" id="PR00326">
    <property type="entry name" value="GTP1OBG"/>
</dbReference>
<evidence type="ECO:0000256" key="6">
    <source>
        <dbReference type="HAMAP-Rule" id="MF_00944"/>
    </source>
</evidence>
<dbReference type="GO" id="GO:0043023">
    <property type="term" value="F:ribosomal large subunit binding"/>
    <property type="evidence" value="ECO:0007669"/>
    <property type="project" value="UniProtKB-UniRule"/>
</dbReference>
<dbReference type="CDD" id="cd04867">
    <property type="entry name" value="TGS_YchF_OLA1"/>
    <property type="match status" value="1"/>
</dbReference>
<protein>
    <recommendedName>
        <fullName evidence="6">Ribosome-binding ATPase YchF</fullName>
    </recommendedName>
</protein>
<organism evidence="9 10">
    <name type="scientific">Veillonella montpellierensis DNF00314</name>
    <dbReference type="NCBI Taxonomy" id="1401067"/>
    <lineage>
        <taxon>Bacteria</taxon>
        <taxon>Bacillati</taxon>
        <taxon>Bacillota</taxon>
        <taxon>Negativicutes</taxon>
        <taxon>Veillonellales</taxon>
        <taxon>Veillonellaceae</taxon>
        <taxon>Veillonella</taxon>
    </lineage>
</organism>
<dbReference type="InterPro" id="IPR012675">
    <property type="entry name" value="Beta-grasp_dom_sf"/>
</dbReference>
<evidence type="ECO:0000256" key="1">
    <source>
        <dbReference type="ARBA" id="ARBA00001946"/>
    </source>
</evidence>
<sequence length="368" mass="39968">MSTNLEVGIVGLPNVGKSTLFNAITKAGAEAANYPFCTIEPNVGVVDVPDARLQVLATMYASKKIIPAAMRFVDIAGLVAGASKGEGLGNKFLSHIRQVDAIAQVIRCFDDPNITHVAGSIDPLRDIEIINIELCLADLDTVEKRKQRIEKIAKSGDKNARAEMPVLERVIDNLTNSTPVRAIGLTEEELDMLKELNLLTAKPSLFVANVAEDEVADYSQNDYVKRVQDYAAKEGSTCVVVSARIEAEIAELSDEEAAMFLEEIGLTESGLDKLIKASYSLLGLINYFTAGPQETHAWTIVKGTKAPQAAGKIHSDIEKGFIRAEIVSFDELAACGSEKVAKEKGLARLEGKEYIMQDGDVTYFRFNV</sequence>
<keyword evidence="5" id="KW-0460">Magnesium</keyword>
<dbReference type="Proteomes" id="UP000029628">
    <property type="component" value="Unassembled WGS sequence"/>
</dbReference>
<dbReference type="Gene3D" id="3.10.20.30">
    <property type="match status" value="1"/>
</dbReference>
<dbReference type="FunFam" id="1.10.150.300:FF:000001">
    <property type="entry name" value="Ribosome-binding ATPase YchF"/>
    <property type="match status" value="1"/>
</dbReference>
<dbReference type="RefSeq" id="WP_028257750.1">
    <property type="nucleotide sequence ID" value="NZ_JRNT01000026.1"/>
</dbReference>
<keyword evidence="3 6" id="KW-0547">Nucleotide-binding</keyword>
<dbReference type="SUPFAM" id="SSF81271">
    <property type="entry name" value="TGS-like"/>
    <property type="match status" value="1"/>
</dbReference>
<evidence type="ECO:0000313" key="9">
    <source>
        <dbReference type="EMBL" id="KGF46862.1"/>
    </source>
</evidence>
<evidence type="ECO:0000259" key="8">
    <source>
        <dbReference type="PROSITE" id="PS51880"/>
    </source>
</evidence>
<dbReference type="PIRSF" id="PIRSF006641">
    <property type="entry name" value="CHP00092"/>
    <property type="match status" value="1"/>
</dbReference>
<evidence type="ECO:0000259" key="7">
    <source>
        <dbReference type="PROSITE" id="PS51710"/>
    </source>
</evidence>
<comment type="function">
    <text evidence="6">ATPase that binds to both the 70S ribosome and the 50S ribosomal subunit in a nucleotide-independent manner.</text>
</comment>
<dbReference type="InterPro" id="IPR023192">
    <property type="entry name" value="TGS-like_dom_sf"/>
</dbReference>
<dbReference type="GO" id="GO:0005525">
    <property type="term" value="F:GTP binding"/>
    <property type="evidence" value="ECO:0007669"/>
    <property type="project" value="InterPro"/>
</dbReference>
<dbReference type="InterPro" id="IPR027417">
    <property type="entry name" value="P-loop_NTPase"/>
</dbReference>
<evidence type="ECO:0000256" key="5">
    <source>
        <dbReference type="ARBA" id="ARBA00022842"/>
    </source>
</evidence>
<evidence type="ECO:0000256" key="4">
    <source>
        <dbReference type="ARBA" id="ARBA00022840"/>
    </source>
</evidence>
<dbReference type="FunFam" id="3.10.20.30:FF:000001">
    <property type="entry name" value="Ribosome-binding ATPase YchF"/>
    <property type="match status" value="1"/>
</dbReference>
<dbReference type="InterPro" id="IPR041706">
    <property type="entry name" value="YchF_N"/>
</dbReference>
<dbReference type="PANTHER" id="PTHR23305">
    <property type="entry name" value="OBG GTPASE FAMILY"/>
    <property type="match status" value="1"/>
</dbReference>
<dbReference type="NCBIfam" id="TIGR00092">
    <property type="entry name" value="redox-regulated ATPase YchF"/>
    <property type="match status" value="1"/>
</dbReference>
<feature type="binding site" evidence="6">
    <location>
        <begin position="14"/>
        <end position="19"/>
    </location>
    <ligand>
        <name>ATP</name>
        <dbReference type="ChEBI" id="CHEBI:30616"/>
    </ligand>
</feature>
<dbReference type="PROSITE" id="PS51880">
    <property type="entry name" value="TGS"/>
    <property type="match status" value="1"/>
</dbReference>
<comment type="caution">
    <text evidence="9">The sequence shown here is derived from an EMBL/GenBank/DDBJ whole genome shotgun (WGS) entry which is preliminary data.</text>
</comment>
<dbReference type="AlphaFoldDB" id="A0A096BVW4"/>
<evidence type="ECO:0000256" key="2">
    <source>
        <dbReference type="ARBA" id="ARBA00022723"/>
    </source>
</evidence>
<dbReference type="GO" id="GO:0016887">
    <property type="term" value="F:ATP hydrolysis activity"/>
    <property type="evidence" value="ECO:0007669"/>
    <property type="project" value="UniProtKB-UniRule"/>
</dbReference>
<dbReference type="Pfam" id="PF01926">
    <property type="entry name" value="MMR_HSR1"/>
    <property type="match status" value="1"/>
</dbReference>
<dbReference type="HAMAP" id="MF_00944">
    <property type="entry name" value="YchF_OLA1_ATPase"/>
    <property type="match status" value="1"/>
</dbReference>
<comment type="similarity">
    <text evidence="6">Belongs to the TRAFAC class OBG-HflX-like GTPase superfamily. OBG GTPase family. YchF/OLA1 subfamily.</text>
</comment>
<dbReference type="InterPro" id="IPR006073">
    <property type="entry name" value="GTP-bd"/>
</dbReference>
<dbReference type="SUPFAM" id="SSF52540">
    <property type="entry name" value="P-loop containing nucleoside triphosphate hydrolases"/>
    <property type="match status" value="1"/>
</dbReference>
<dbReference type="GO" id="GO:0005737">
    <property type="term" value="C:cytoplasm"/>
    <property type="evidence" value="ECO:0007669"/>
    <property type="project" value="TreeGrafter"/>
</dbReference>
<dbReference type="InterPro" id="IPR012676">
    <property type="entry name" value="TGS-like"/>
</dbReference>
<dbReference type="Gene3D" id="1.10.150.300">
    <property type="entry name" value="TGS-like domain"/>
    <property type="match status" value="1"/>
</dbReference>
<dbReference type="Pfam" id="PF06071">
    <property type="entry name" value="YchF-GTPase_C"/>
    <property type="match status" value="1"/>
</dbReference>
<dbReference type="PANTHER" id="PTHR23305:SF18">
    <property type="entry name" value="OBG-TYPE G DOMAIN-CONTAINING PROTEIN"/>
    <property type="match status" value="1"/>
</dbReference>
<dbReference type="GO" id="GO:0046872">
    <property type="term" value="F:metal ion binding"/>
    <property type="evidence" value="ECO:0007669"/>
    <property type="project" value="UniProtKB-KW"/>
</dbReference>
<dbReference type="Gene3D" id="3.40.50.300">
    <property type="entry name" value="P-loop containing nucleotide triphosphate hydrolases"/>
    <property type="match status" value="1"/>
</dbReference>
<feature type="domain" description="OBG-type G" evidence="7">
    <location>
        <begin position="5"/>
        <end position="261"/>
    </location>
</feature>
<feature type="domain" description="TGS" evidence="8">
    <location>
        <begin position="283"/>
        <end position="366"/>
    </location>
</feature>
<dbReference type="InterPro" id="IPR004095">
    <property type="entry name" value="TGS"/>
</dbReference>
<keyword evidence="2" id="KW-0479">Metal-binding</keyword>
<evidence type="ECO:0000313" key="10">
    <source>
        <dbReference type="Proteomes" id="UP000029628"/>
    </source>
</evidence>
<proteinExistence type="inferred from homology"/>
<dbReference type="eggNOG" id="COG0012">
    <property type="taxonomic scope" value="Bacteria"/>
</dbReference>
<comment type="cofactor">
    <cofactor evidence="1">
        <name>Mg(2+)</name>
        <dbReference type="ChEBI" id="CHEBI:18420"/>
    </cofactor>
</comment>
<dbReference type="InterPro" id="IPR004396">
    <property type="entry name" value="ATPase_YchF/OLA1"/>
</dbReference>
<gene>
    <name evidence="6" type="primary">ychF</name>
    <name evidence="9" type="ORF">HMPREF0872_06955</name>
</gene>
<accession>A0A096BVW4</accession>
<keyword evidence="10" id="KW-1185">Reference proteome</keyword>
<dbReference type="InterPro" id="IPR031167">
    <property type="entry name" value="G_OBG"/>
</dbReference>
<dbReference type="GO" id="GO:0005524">
    <property type="term" value="F:ATP binding"/>
    <property type="evidence" value="ECO:0007669"/>
    <property type="project" value="UniProtKB-UniRule"/>
</dbReference>
<name>A0A096BVW4_9FIRM</name>
<keyword evidence="4 6" id="KW-0067">ATP-binding</keyword>
<dbReference type="CDD" id="cd01900">
    <property type="entry name" value="YchF"/>
    <property type="match status" value="1"/>
</dbReference>
<dbReference type="InterPro" id="IPR013029">
    <property type="entry name" value="YchF_C"/>
</dbReference>
<dbReference type="PROSITE" id="PS51710">
    <property type="entry name" value="G_OBG"/>
    <property type="match status" value="1"/>
</dbReference>
<evidence type="ECO:0000256" key="3">
    <source>
        <dbReference type="ARBA" id="ARBA00022741"/>
    </source>
</evidence>
<reference evidence="9 10" key="1">
    <citation type="submission" date="2014-07" db="EMBL/GenBank/DDBJ databases">
        <authorList>
            <person name="McCorrison J."/>
            <person name="Sanka R."/>
            <person name="Torralba M."/>
            <person name="Gillis M."/>
            <person name="Haft D.H."/>
            <person name="Methe B."/>
            <person name="Sutton G."/>
            <person name="Nelson K.E."/>
        </authorList>
    </citation>
    <scope>NUCLEOTIDE SEQUENCE [LARGE SCALE GENOMIC DNA]</scope>
    <source>
        <strain evidence="9 10">DNF00314</strain>
    </source>
</reference>